<dbReference type="EMBL" id="JBHMQT010000064">
    <property type="protein sequence ID" value="MFC0866053.1"/>
    <property type="molecule type" value="Genomic_DNA"/>
</dbReference>
<dbReference type="Proteomes" id="UP001589870">
    <property type="component" value="Unassembled WGS sequence"/>
</dbReference>
<feature type="non-terminal residue" evidence="3">
    <location>
        <position position="1"/>
    </location>
</feature>
<dbReference type="InterPro" id="IPR011009">
    <property type="entry name" value="Kinase-like_dom_sf"/>
</dbReference>
<feature type="compositionally biased region" description="Polar residues" evidence="1">
    <location>
        <begin position="10"/>
        <end position="20"/>
    </location>
</feature>
<organism evidence="3 4">
    <name type="scientific">Sphaerimonospora cavernae</name>
    <dbReference type="NCBI Taxonomy" id="1740611"/>
    <lineage>
        <taxon>Bacteria</taxon>
        <taxon>Bacillati</taxon>
        <taxon>Actinomycetota</taxon>
        <taxon>Actinomycetes</taxon>
        <taxon>Streptosporangiales</taxon>
        <taxon>Streptosporangiaceae</taxon>
        <taxon>Sphaerimonospora</taxon>
    </lineage>
</organism>
<dbReference type="Gene3D" id="1.10.510.10">
    <property type="entry name" value="Transferase(Phosphotransferase) domain 1"/>
    <property type="match status" value="1"/>
</dbReference>
<accession>A0ABV6UD05</accession>
<protein>
    <recommendedName>
        <fullName evidence="2">Protein kinase domain-containing protein</fullName>
    </recommendedName>
</protein>
<dbReference type="PANTHER" id="PTHR46240">
    <property type="entry name" value="SER/THR PROTEIN KINASE ULK4"/>
    <property type="match status" value="1"/>
</dbReference>
<proteinExistence type="predicted"/>
<dbReference type="PANTHER" id="PTHR46240:SF1">
    <property type="entry name" value="SERINE_THREONINE-PROTEIN KINASE ULK4"/>
    <property type="match status" value="1"/>
</dbReference>
<evidence type="ECO:0000256" key="1">
    <source>
        <dbReference type="SAM" id="MobiDB-lite"/>
    </source>
</evidence>
<evidence type="ECO:0000313" key="4">
    <source>
        <dbReference type="Proteomes" id="UP001589870"/>
    </source>
</evidence>
<evidence type="ECO:0000259" key="2">
    <source>
        <dbReference type="PROSITE" id="PS50011"/>
    </source>
</evidence>
<dbReference type="Pfam" id="PF00069">
    <property type="entry name" value="Pkinase"/>
    <property type="match status" value="1"/>
</dbReference>
<feature type="region of interest" description="Disordered" evidence="1">
    <location>
        <begin position="1"/>
        <end position="21"/>
    </location>
</feature>
<evidence type="ECO:0000313" key="3">
    <source>
        <dbReference type="EMBL" id="MFC0866053.1"/>
    </source>
</evidence>
<feature type="domain" description="Protein kinase" evidence="2">
    <location>
        <begin position="1"/>
        <end position="75"/>
    </location>
</feature>
<name>A0ABV6UD05_9ACTN</name>
<dbReference type="SUPFAM" id="SSF56112">
    <property type="entry name" value="Protein kinase-like (PK-like)"/>
    <property type="match status" value="1"/>
</dbReference>
<dbReference type="InterPro" id="IPR045906">
    <property type="entry name" value="ULK4"/>
</dbReference>
<sequence length="75" mass="7578">IATAEGDPSLTRTGMVTGSPSFIAPERVSGAQADPASDLWSLGASLYAMVTGRSPFHRDSGEVAAGRCGDPSVLA</sequence>
<dbReference type="InterPro" id="IPR000719">
    <property type="entry name" value="Prot_kinase_dom"/>
</dbReference>
<keyword evidence="4" id="KW-1185">Reference proteome</keyword>
<dbReference type="PROSITE" id="PS50011">
    <property type="entry name" value="PROTEIN_KINASE_DOM"/>
    <property type="match status" value="1"/>
</dbReference>
<reference evidence="3 4" key="1">
    <citation type="submission" date="2024-09" db="EMBL/GenBank/DDBJ databases">
        <authorList>
            <person name="Sun Q."/>
            <person name="Mori K."/>
        </authorList>
    </citation>
    <scope>NUCLEOTIDE SEQUENCE [LARGE SCALE GENOMIC DNA]</scope>
    <source>
        <strain evidence="3 4">TBRC 1851</strain>
    </source>
</reference>
<comment type="caution">
    <text evidence="3">The sequence shown here is derived from an EMBL/GenBank/DDBJ whole genome shotgun (WGS) entry which is preliminary data.</text>
</comment>
<gene>
    <name evidence="3" type="ORF">ACFHYQ_27520</name>
</gene>